<keyword evidence="8" id="KW-0233">DNA recombination</keyword>
<keyword evidence="5" id="KW-0227">DNA damage</keyword>
<feature type="compositionally biased region" description="Low complexity" evidence="13">
    <location>
        <begin position="449"/>
        <end position="465"/>
    </location>
</feature>
<gene>
    <name evidence="15" type="ORF">HDU87_007780</name>
</gene>
<organism evidence="15 16">
    <name type="scientific">Geranomyces variabilis</name>
    <dbReference type="NCBI Taxonomy" id="109894"/>
    <lineage>
        <taxon>Eukaryota</taxon>
        <taxon>Fungi</taxon>
        <taxon>Fungi incertae sedis</taxon>
        <taxon>Chytridiomycota</taxon>
        <taxon>Chytridiomycota incertae sedis</taxon>
        <taxon>Chytridiomycetes</taxon>
        <taxon>Spizellomycetales</taxon>
        <taxon>Powellomycetaceae</taxon>
        <taxon>Geranomyces</taxon>
    </lineage>
</organism>
<evidence type="ECO:0000256" key="8">
    <source>
        <dbReference type="ARBA" id="ARBA00023172"/>
    </source>
</evidence>
<sequence>MSTFDGRIREYPSIAVDYYHANRTNLRVFLLSHVHADHLNGLSSTGFNLPLYCSEESARLLLRLQHRRTARPAAGASTTTAATAPPEPYVPSYRYTHLKRYLRPVRYEEPMQVYVGDGQTVTLTLLNANHCVGSTMFLIEGENGNVLYTGDMRAEAWFVRGVAEYVDQGIIPDLATVYLDTTFCHEDYASFPTRAESTESIVRIIRQYDTGMTFKFGYNILGIEPLWEKIAGVFNAKIFLHPGKFALYSNLPTPPAYITNDPSSTRFHASGAASSDPSTVLIRPSTMRWRGTLQDAGRGFADEDASPVVESQDRVWNVLYSIHSSLAELQDLIMVLRPLAVFPCVLSKDRCESRRISELFIPYLRPPPIVKHLPAVLVQPPAVVEIVVESSQETGDTVLLDSSLPRSDDVIPSENDDDDKQSLCTALSASYPDVACNIRLATSPQLIPCSPLRSPRPPRVASVSPLKPPPLQPGSIASSPVCMQHAEEIGPTDLVEIAALPRLRDNADASLQLSLADDPAFCMDIGSTSVVEVASPSIMNTKADAGFQPSMPEDAYGNGAGADDVIILAETPPVTAVRRRILNFGTRTLVQEPSEMHAPQERSEAIAAAVTRTSRRPLKRSLSTLSELPDWIPDRSRRSGMGERRTPPVVIDLTME</sequence>
<dbReference type="GO" id="GO:0004519">
    <property type="term" value="F:endonuclease activity"/>
    <property type="evidence" value="ECO:0007669"/>
    <property type="project" value="UniProtKB-KW"/>
</dbReference>
<dbReference type="GO" id="GO:0006310">
    <property type="term" value="P:DNA recombination"/>
    <property type="evidence" value="ECO:0007669"/>
    <property type="project" value="UniProtKB-KW"/>
</dbReference>
<dbReference type="PANTHER" id="PTHR23240">
    <property type="entry name" value="DNA CROSS-LINK REPAIR PROTEIN PSO2/SNM1-RELATED"/>
    <property type="match status" value="1"/>
</dbReference>
<evidence type="ECO:0000256" key="11">
    <source>
        <dbReference type="ARBA" id="ARBA00039759"/>
    </source>
</evidence>
<dbReference type="SUPFAM" id="SSF56281">
    <property type="entry name" value="Metallo-hydrolase/oxidoreductase"/>
    <property type="match status" value="1"/>
</dbReference>
<evidence type="ECO:0000313" key="16">
    <source>
        <dbReference type="Proteomes" id="UP001212152"/>
    </source>
</evidence>
<evidence type="ECO:0000256" key="4">
    <source>
        <dbReference type="ARBA" id="ARBA00022759"/>
    </source>
</evidence>
<keyword evidence="6" id="KW-0378">Hydrolase</keyword>
<dbReference type="Gene3D" id="3.60.15.10">
    <property type="entry name" value="Ribonuclease Z/Hydroxyacylglutathione hydrolase-like"/>
    <property type="match status" value="1"/>
</dbReference>
<evidence type="ECO:0000256" key="2">
    <source>
        <dbReference type="ARBA" id="ARBA00010304"/>
    </source>
</evidence>
<keyword evidence="4" id="KW-0255">Endonuclease</keyword>
<dbReference type="GO" id="GO:0006303">
    <property type="term" value="P:double-strand break repair via nonhomologous end joining"/>
    <property type="evidence" value="ECO:0007669"/>
    <property type="project" value="TreeGrafter"/>
</dbReference>
<proteinExistence type="inferred from homology"/>
<dbReference type="GO" id="GO:0035312">
    <property type="term" value="F:5'-3' DNA exonuclease activity"/>
    <property type="evidence" value="ECO:0007669"/>
    <property type="project" value="TreeGrafter"/>
</dbReference>
<evidence type="ECO:0000256" key="3">
    <source>
        <dbReference type="ARBA" id="ARBA00022722"/>
    </source>
</evidence>
<evidence type="ECO:0000256" key="10">
    <source>
        <dbReference type="ARBA" id="ARBA00023242"/>
    </source>
</evidence>
<dbReference type="Proteomes" id="UP001212152">
    <property type="component" value="Unassembled WGS sequence"/>
</dbReference>
<dbReference type="InterPro" id="IPR036866">
    <property type="entry name" value="RibonucZ/Hydroxyglut_hydro"/>
</dbReference>
<dbReference type="GO" id="GO:0036297">
    <property type="term" value="P:interstrand cross-link repair"/>
    <property type="evidence" value="ECO:0007669"/>
    <property type="project" value="TreeGrafter"/>
</dbReference>
<dbReference type="EMBL" id="JADGJQ010000074">
    <property type="protein sequence ID" value="KAJ3172856.1"/>
    <property type="molecule type" value="Genomic_DNA"/>
</dbReference>
<feature type="compositionally biased region" description="Basic and acidic residues" evidence="13">
    <location>
        <begin position="632"/>
        <end position="646"/>
    </location>
</feature>
<protein>
    <recommendedName>
        <fullName evidence="11">Protein artemis</fullName>
    </recommendedName>
    <alternativeName>
        <fullName evidence="12">DNA cross-link repair 1C protein</fullName>
    </alternativeName>
</protein>
<evidence type="ECO:0000259" key="14">
    <source>
        <dbReference type="Pfam" id="PF07522"/>
    </source>
</evidence>
<dbReference type="InterPro" id="IPR011084">
    <property type="entry name" value="DRMBL"/>
</dbReference>
<feature type="domain" description="DNA repair metallo-beta-lactamase" evidence="14">
    <location>
        <begin position="278"/>
        <end position="346"/>
    </location>
</feature>
<dbReference type="PANTHER" id="PTHR23240:SF8">
    <property type="entry name" value="PROTEIN ARTEMIS"/>
    <property type="match status" value="1"/>
</dbReference>
<evidence type="ECO:0000256" key="13">
    <source>
        <dbReference type="SAM" id="MobiDB-lite"/>
    </source>
</evidence>
<evidence type="ECO:0000256" key="12">
    <source>
        <dbReference type="ARBA" id="ARBA00042677"/>
    </source>
</evidence>
<keyword evidence="10" id="KW-0539">Nucleus</keyword>
<feature type="region of interest" description="Disordered" evidence="13">
    <location>
        <begin position="630"/>
        <end position="656"/>
    </location>
</feature>
<keyword evidence="16" id="KW-1185">Reference proteome</keyword>
<feature type="region of interest" description="Disordered" evidence="13">
    <location>
        <begin position="399"/>
        <end position="419"/>
    </location>
</feature>
<comment type="subcellular location">
    <subcellularLocation>
        <location evidence="1">Nucleus</location>
    </subcellularLocation>
</comment>
<evidence type="ECO:0000256" key="7">
    <source>
        <dbReference type="ARBA" id="ARBA00022839"/>
    </source>
</evidence>
<dbReference type="AlphaFoldDB" id="A0AAD5XK65"/>
<keyword evidence="3" id="KW-0540">Nuclease</keyword>
<dbReference type="GO" id="GO:0000723">
    <property type="term" value="P:telomere maintenance"/>
    <property type="evidence" value="ECO:0007669"/>
    <property type="project" value="TreeGrafter"/>
</dbReference>
<name>A0AAD5XK65_9FUNG</name>
<feature type="region of interest" description="Disordered" evidence="13">
    <location>
        <begin position="449"/>
        <end position="468"/>
    </location>
</feature>
<evidence type="ECO:0000256" key="1">
    <source>
        <dbReference type="ARBA" id="ARBA00004123"/>
    </source>
</evidence>
<dbReference type="Pfam" id="PF07522">
    <property type="entry name" value="DRMBL"/>
    <property type="match status" value="1"/>
</dbReference>
<dbReference type="GO" id="GO:0005634">
    <property type="term" value="C:nucleus"/>
    <property type="evidence" value="ECO:0007669"/>
    <property type="project" value="UniProtKB-SubCell"/>
</dbReference>
<keyword evidence="9" id="KW-0234">DNA repair</keyword>
<dbReference type="GO" id="GO:0003684">
    <property type="term" value="F:damaged DNA binding"/>
    <property type="evidence" value="ECO:0007669"/>
    <property type="project" value="TreeGrafter"/>
</dbReference>
<comment type="similarity">
    <text evidence="2">Belongs to the DNA repair metallo-beta-lactamase (DRMBL) family.</text>
</comment>
<comment type="caution">
    <text evidence="15">The sequence shown here is derived from an EMBL/GenBank/DDBJ whole genome shotgun (WGS) entry which is preliminary data.</text>
</comment>
<evidence type="ECO:0000256" key="5">
    <source>
        <dbReference type="ARBA" id="ARBA00022763"/>
    </source>
</evidence>
<evidence type="ECO:0000313" key="15">
    <source>
        <dbReference type="EMBL" id="KAJ3172856.1"/>
    </source>
</evidence>
<evidence type="ECO:0000256" key="6">
    <source>
        <dbReference type="ARBA" id="ARBA00022801"/>
    </source>
</evidence>
<accession>A0AAD5XK65</accession>
<keyword evidence="7" id="KW-0269">Exonuclease</keyword>
<evidence type="ECO:0000256" key="9">
    <source>
        <dbReference type="ARBA" id="ARBA00023204"/>
    </source>
</evidence>
<dbReference type="Gene3D" id="3.40.50.12650">
    <property type="match status" value="1"/>
</dbReference>
<reference evidence="15" key="1">
    <citation type="submission" date="2020-05" db="EMBL/GenBank/DDBJ databases">
        <title>Phylogenomic resolution of chytrid fungi.</title>
        <authorList>
            <person name="Stajich J.E."/>
            <person name="Amses K."/>
            <person name="Simmons R."/>
            <person name="Seto K."/>
            <person name="Myers J."/>
            <person name="Bonds A."/>
            <person name="Quandt C.A."/>
            <person name="Barry K."/>
            <person name="Liu P."/>
            <person name="Grigoriev I."/>
            <person name="Longcore J.E."/>
            <person name="James T.Y."/>
        </authorList>
    </citation>
    <scope>NUCLEOTIDE SEQUENCE</scope>
    <source>
        <strain evidence="15">JEL0379</strain>
    </source>
</reference>